<protein>
    <submittedName>
        <fullName evidence="4">Short-chain dehydrogenase</fullName>
    </submittedName>
</protein>
<dbReference type="SUPFAM" id="SSF51735">
    <property type="entry name" value="NAD(P)-binding Rossmann-fold domains"/>
    <property type="match status" value="1"/>
</dbReference>
<dbReference type="EMBL" id="LUUL01000111">
    <property type="protein sequence ID" value="OAI22956.1"/>
    <property type="molecule type" value="Genomic_DNA"/>
</dbReference>
<dbReference type="SMART" id="SM00822">
    <property type="entry name" value="PKS_KR"/>
    <property type="match status" value="1"/>
</dbReference>
<name>A0A291IPK6_9GAMM</name>
<keyword evidence="5" id="KW-1185">Reference proteome</keyword>
<dbReference type="InterPro" id="IPR057326">
    <property type="entry name" value="KR_dom"/>
</dbReference>
<dbReference type="KEGG" id="mko:MKLM6_3961"/>
<dbReference type="AlphaFoldDB" id="A0A291IPK6"/>
<dbReference type="PROSITE" id="PS00061">
    <property type="entry name" value="ADH_SHORT"/>
    <property type="match status" value="1"/>
</dbReference>
<sequence length="237" mass="25651">MQPVKRSVLVTGASSGIGRALARRLLDQGHSVVGVSRDCRRFATEHPGFSAVELDLAELERLPAAAKQIQLQAPELDTAIFAAGYGQFGGLEQFSAAQIERLMTVNFTAQACLTRLLLPNLKRRPFANLVYIGSEAALKGSRNGSIYCASKFALRGFSQALRDECGKSPVRVSLVNPGMVDTEFFERLGFMPGKQAGQALRADDVADAVLYILQAGPHCVIDEINLNPASKVIEFKK</sequence>
<dbReference type="PANTHER" id="PTHR42901">
    <property type="entry name" value="ALCOHOL DEHYDROGENASE"/>
    <property type="match status" value="1"/>
</dbReference>
<dbReference type="Pfam" id="PF00106">
    <property type="entry name" value="adh_short"/>
    <property type="match status" value="1"/>
</dbReference>
<dbReference type="PANTHER" id="PTHR42901:SF1">
    <property type="entry name" value="ALCOHOL DEHYDROGENASE"/>
    <property type="match status" value="1"/>
</dbReference>
<evidence type="ECO:0000259" key="3">
    <source>
        <dbReference type="SMART" id="SM00822"/>
    </source>
</evidence>
<gene>
    <name evidence="4" type="ORF">A1356_18495</name>
</gene>
<feature type="domain" description="Ketoreductase" evidence="3">
    <location>
        <begin position="6"/>
        <end position="183"/>
    </location>
</feature>
<proteinExistence type="inferred from homology"/>
<dbReference type="PRINTS" id="PR00081">
    <property type="entry name" value="GDHRDH"/>
</dbReference>
<comment type="similarity">
    <text evidence="1">Belongs to the short-chain dehydrogenases/reductases (SDR) family.</text>
</comment>
<dbReference type="Gene3D" id="3.40.50.720">
    <property type="entry name" value="NAD(P)-binding Rossmann-like Domain"/>
    <property type="match status" value="1"/>
</dbReference>
<evidence type="ECO:0000313" key="4">
    <source>
        <dbReference type="EMBL" id="OAI22956.1"/>
    </source>
</evidence>
<organism evidence="4 5">
    <name type="scientific">Methylomonas koyamae</name>
    <dbReference type="NCBI Taxonomy" id="702114"/>
    <lineage>
        <taxon>Bacteria</taxon>
        <taxon>Pseudomonadati</taxon>
        <taxon>Pseudomonadota</taxon>
        <taxon>Gammaproteobacteria</taxon>
        <taxon>Methylococcales</taxon>
        <taxon>Methylococcaceae</taxon>
        <taxon>Methylomonas</taxon>
    </lineage>
</organism>
<keyword evidence="2" id="KW-0560">Oxidoreductase</keyword>
<accession>A0A291IPK6</accession>
<dbReference type="Proteomes" id="UP000077734">
    <property type="component" value="Unassembled WGS sequence"/>
</dbReference>
<dbReference type="RefSeq" id="WP_064029263.1">
    <property type="nucleotide sequence ID" value="NZ_CP023669.1"/>
</dbReference>
<evidence type="ECO:0000256" key="1">
    <source>
        <dbReference type="ARBA" id="ARBA00006484"/>
    </source>
</evidence>
<dbReference type="InterPro" id="IPR020904">
    <property type="entry name" value="Sc_DH/Rdtase_CS"/>
</dbReference>
<comment type="caution">
    <text evidence="4">The sequence shown here is derived from an EMBL/GenBank/DDBJ whole genome shotgun (WGS) entry which is preliminary data.</text>
</comment>
<reference evidence="4 5" key="1">
    <citation type="submission" date="2016-03" db="EMBL/GenBank/DDBJ databases">
        <authorList>
            <person name="Heylen K."/>
            <person name="De Vos P."/>
            <person name="Vekeman B."/>
        </authorList>
    </citation>
    <scope>NUCLEOTIDE SEQUENCE [LARGE SCALE GENOMIC DNA]</scope>
    <source>
        <strain evidence="4 5">R-49807</strain>
    </source>
</reference>
<dbReference type="InterPro" id="IPR002347">
    <property type="entry name" value="SDR_fam"/>
</dbReference>
<dbReference type="InterPro" id="IPR036291">
    <property type="entry name" value="NAD(P)-bd_dom_sf"/>
</dbReference>
<dbReference type="GO" id="GO:0016491">
    <property type="term" value="F:oxidoreductase activity"/>
    <property type="evidence" value="ECO:0007669"/>
    <property type="project" value="UniProtKB-KW"/>
</dbReference>
<evidence type="ECO:0000256" key="2">
    <source>
        <dbReference type="ARBA" id="ARBA00023002"/>
    </source>
</evidence>
<evidence type="ECO:0000313" key="5">
    <source>
        <dbReference type="Proteomes" id="UP000077734"/>
    </source>
</evidence>
<dbReference type="CDD" id="cd05233">
    <property type="entry name" value="SDR_c"/>
    <property type="match status" value="1"/>
</dbReference>